<name>A0AAP2RG05_9FIRM</name>
<keyword evidence="24" id="KW-1185">Reference proteome</keyword>
<evidence type="ECO:0000313" key="23">
    <source>
        <dbReference type="EMBL" id="MCD2491302.1"/>
    </source>
</evidence>
<comment type="subunit">
    <text evidence="17">Homotetramer.</text>
</comment>
<evidence type="ECO:0000256" key="6">
    <source>
        <dbReference type="ARBA" id="ARBA00022741"/>
    </source>
</evidence>
<feature type="binding site" evidence="17">
    <location>
        <position position="444"/>
    </location>
    <ligand>
        <name>(6S)-NADPHX</name>
        <dbReference type="ChEBI" id="CHEBI:64076"/>
    </ligand>
</feature>
<evidence type="ECO:0000256" key="10">
    <source>
        <dbReference type="ARBA" id="ARBA00023027"/>
    </source>
</evidence>
<comment type="caution">
    <text evidence="23">The sequence shown here is derived from an EMBL/GenBank/DDBJ whole genome shotgun (WGS) entry which is preliminary data.</text>
</comment>
<comment type="catalytic activity">
    <reaction evidence="16 17 19">
        <text>(6S)-NADPHX + ADP = AMP + phosphate + NADPH + H(+)</text>
        <dbReference type="Rhea" id="RHEA:32235"/>
        <dbReference type="ChEBI" id="CHEBI:15378"/>
        <dbReference type="ChEBI" id="CHEBI:43474"/>
        <dbReference type="ChEBI" id="CHEBI:57783"/>
        <dbReference type="ChEBI" id="CHEBI:64076"/>
        <dbReference type="ChEBI" id="CHEBI:456215"/>
        <dbReference type="ChEBI" id="CHEBI:456216"/>
        <dbReference type="EC" id="4.2.1.136"/>
    </reaction>
</comment>
<feature type="binding site" evidence="17">
    <location>
        <position position="327"/>
    </location>
    <ligand>
        <name>(6S)-NADPHX</name>
        <dbReference type="ChEBI" id="CHEBI:64076"/>
    </ligand>
</feature>
<comment type="function">
    <text evidence="14 19">Bifunctional enzyme that catalyzes the epimerization of the S- and R-forms of NAD(P)HX and the dehydration of the S-form of NAD(P)HX at the expense of ADP, which is converted to AMP. This allows the repair of both epimers of NAD(P)HX, a damaged form of NAD(P)H that is a result of enzymatic or heat-dependent hydration.</text>
</comment>
<evidence type="ECO:0000259" key="21">
    <source>
        <dbReference type="PROSITE" id="PS51383"/>
    </source>
</evidence>
<feature type="domain" description="YjeF N-terminal" evidence="22">
    <location>
        <begin position="10"/>
        <end position="219"/>
    </location>
</feature>
<evidence type="ECO:0000256" key="13">
    <source>
        <dbReference type="ARBA" id="ARBA00023268"/>
    </source>
</evidence>
<comment type="cofactor">
    <cofactor evidence="18 19">
        <name>K(+)</name>
        <dbReference type="ChEBI" id="CHEBI:29103"/>
    </cofactor>
    <text evidence="18 19">Binds 1 potassium ion per subunit.</text>
</comment>
<evidence type="ECO:0000256" key="19">
    <source>
        <dbReference type="PIRNR" id="PIRNR017184"/>
    </source>
</evidence>
<feature type="binding site" evidence="18">
    <location>
        <position position="162"/>
    </location>
    <ligand>
        <name>(6S)-NADPHX</name>
        <dbReference type="ChEBI" id="CHEBI:64076"/>
    </ligand>
</feature>
<dbReference type="GO" id="GO:0052856">
    <property type="term" value="F:NAD(P)HX epimerase activity"/>
    <property type="evidence" value="ECO:0007669"/>
    <property type="project" value="UniProtKB-UniRule"/>
</dbReference>
<feature type="binding site" evidence="17">
    <location>
        <begin position="415"/>
        <end position="419"/>
    </location>
    <ligand>
        <name>AMP</name>
        <dbReference type="ChEBI" id="CHEBI:456215"/>
    </ligand>
</feature>
<dbReference type="GO" id="GO:0052855">
    <property type="term" value="F:ADP-dependent NAD(P)H-hydrate dehydratase activity"/>
    <property type="evidence" value="ECO:0007669"/>
    <property type="project" value="UniProtKB-UniRule"/>
</dbReference>
<dbReference type="SUPFAM" id="SSF53613">
    <property type="entry name" value="Ribokinase-like"/>
    <property type="match status" value="1"/>
</dbReference>
<dbReference type="NCBIfam" id="TIGR00196">
    <property type="entry name" value="yjeF_cterm"/>
    <property type="match status" value="1"/>
</dbReference>
<evidence type="ECO:0000313" key="24">
    <source>
        <dbReference type="Proteomes" id="UP001299265"/>
    </source>
</evidence>
<evidence type="ECO:0000256" key="16">
    <source>
        <dbReference type="ARBA" id="ARBA00049209"/>
    </source>
</evidence>
<evidence type="ECO:0000256" key="3">
    <source>
        <dbReference type="ARBA" id="ARBA00006001"/>
    </source>
</evidence>
<feature type="domain" description="Rhodanese" evidence="20">
    <location>
        <begin position="50"/>
        <end position="96"/>
    </location>
</feature>
<evidence type="ECO:0000256" key="9">
    <source>
        <dbReference type="ARBA" id="ARBA00022958"/>
    </source>
</evidence>
<dbReference type="GO" id="GO:0046496">
    <property type="term" value="P:nicotinamide nucleotide metabolic process"/>
    <property type="evidence" value="ECO:0007669"/>
    <property type="project" value="UniProtKB-UniRule"/>
</dbReference>
<dbReference type="InterPro" id="IPR001763">
    <property type="entry name" value="Rhodanese-like_dom"/>
</dbReference>
<proteinExistence type="inferred from homology"/>
<keyword evidence="5 18" id="KW-0479">Metal-binding</keyword>
<feature type="binding site" evidence="18">
    <location>
        <begin position="58"/>
        <end position="62"/>
    </location>
    <ligand>
        <name>(6S)-NADPHX</name>
        <dbReference type="ChEBI" id="CHEBI:64076"/>
    </ligand>
</feature>
<keyword evidence="8 17" id="KW-0521">NADP</keyword>
<evidence type="ECO:0000256" key="14">
    <source>
        <dbReference type="ARBA" id="ARBA00025153"/>
    </source>
</evidence>
<dbReference type="Proteomes" id="UP001299265">
    <property type="component" value="Unassembled WGS sequence"/>
</dbReference>
<dbReference type="InterPro" id="IPR017953">
    <property type="entry name" value="Carbohydrate_kinase_pred_CS"/>
</dbReference>
<evidence type="ECO:0000256" key="4">
    <source>
        <dbReference type="ARBA" id="ARBA00009524"/>
    </source>
</evidence>
<dbReference type="PROSITE" id="PS51385">
    <property type="entry name" value="YJEF_N"/>
    <property type="match status" value="1"/>
</dbReference>
<evidence type="ECO:0000256" key="18">
    <source>
        <dbReference type="HAMAP-Rule" id="MF_01966"/>
    </source>
</evidence>
<dbReference type="InterPro" id="IPR030677">
    <property type="entry name" value="Nnr"/>
</dbReference>
<dbReference type="GO" id="GO:0110051">
    <property type="term" value="P:metabolite repair"/>
    <property type="evidence" value="ECO:0007669"/>
    <property type="project" value="TreeGrafter"/>
</dbReference>
<evidence type="ECO:0000256" key="1">
    <source>
        <dbReference type="ARBA" id="ARBA00000013"/>
    </source>
</evidence>
<comment type="catalytic activity">
    <reaction evidence="2 18 19">
        <text>(6R)-NADPHX = (6S)-NADPHX</text>
        <dbReference type="Rhea" id="RHEA:32227"/>
        <dbReference type="ChEBI" id="CHEBI:64076"/>
        <dbReference type="ChEBI" id="CHEBI:64077"/>
        <dbReference type="EC" id="5.1.99.6"/>
    </reaction>
</comment>
<keyword evidence="9 18" id="KW-0630">Potassium</keyword>
<feature type="binding site" evidence="18">
    <location>
        <position position="165"/>
    </location>
    <ligand>
        <name>K(+)</name>
        <dbReference type="ChEBI" id="CHEBI:29103"/>
    </ligand>
</feature>
<dbReference type="RefSeq" id="WP_231061243.1">
    <property type="nucleotide sequence ID" value="NZ_JAJNOR010000001.1"/>
</dbReference>
<dbReference type="GO" id="GO:0005524">
    <property type="term" value="F:ATP binding"/>
    <property type="evidence" value="ECO:0007669"/>
    <property type="project" value="UniProtKB-UniRule"/>
</dbReference>
<feature type="binding site" evidence="18">
    <location>
        <begin position="130"/>
        <end position="136"/>
    </location>
    <ligand>
        <name>(6S)-NADPHX</name>
        <dbReference type="ChEBI" id="CHEBI:64076"/>
    </ligand>
</feature>
<keyword evidence="10 17" id="KW-0520">NAD</keyword>
<keyword evidence="13" id="KW-0511">Multifunctional enzyme</keyword>
<gene>
    <name evidence="18" type="primary">nnrE</name>
    <name evidence="17" type="synonym">nnrD</name>
    <name evidence="23" type="ORF">LQE92_01500</name>
</gene>
<dbReference type="SUPFAM" id="SSF64153">
    <property type="entry name" value="YjeF N-terminal domain-like"/>
    <property type="match status" value="1"/>
</dbReference>
<feature type="domain" description="YjeF C-terminal" evidence="21">
    <location>
        <begin position="227"/>
        <end position="503"/>
    </location>
</feature>
<dbReference type="PANTHER" id="PTHR12592:SF0">
    <property type="entry name" value="ATP-DEPENDENT (S)-NAD(P)H-HYDRATE DEHYDRATASE"/>
    <property type="match status" value="1"/>
</dbReference>
<feature type="binding site" evidence="17">
    <location>
        <position position="443"/>
    </location>
    <ligand>
        <name>AMP</name>
        <dbReference type="ChEBI" id="CHEBI:456215"/>
    </ligand>
</feature>
<dbReference type="AlphaFoldDB" id="A0AAP2RG05"/>
<sequence length="504" mass="53128">MRYLTDGSQMKAIDSYNIEELGIPSLALMERAAYAVSAEAEQMSSQNGSVLVICGMGNNGADGLAVARMLKLHGRKVKVLLCGVESHSTKEHSVQRAIIEKLGIPIVTADSGQEYSIENGFELIIDALFGVGLSRPLNETFIELVDAIERARISGTKVLAVDIPSGVSASDGQILGAAVKADATVTFGFEKLGMLLYPGAFYCGKKKVADIGFSLPGGMESRMAYTFGPEDLRRLPKRPADGNKGTFGKVLLAAGSKSMSGAAYMSALASYRSGAGLVQIYTVNENVPVLKTMLPEAIVTGFDREHPDMEELEELCRWADVLVAGPGFSTESYAEQILHWLLKNKTLPKVLDADALNLISRRSELAGYLDGSAVITPHIGEMSRLTGKTVGEIKRAPIAAALEFREQYGAVCVLKDARTAVVSENGVYINSSGNSGMATGGSGDVLSGILGGLLAAGMNAGDAAEMGVCLHGLAGDAAAERCGTHAMMATDIISCLGAVFKEWT</sequence>
<dbReference type="Gene3D" id="3.40.50.10260">
    <property type="entry name" value="YjeF N-terminal domain"/>
    <property type="match status" value="1"/>
</dbReference>
<evidence type="ECO:0000256" key="17">
    <source>
        <dbReference type="HAMAP-Rule" id="MF_01965"/>
    </source>
</evidence>
<dbReference type="InterPro" id="IPR004443">
    <property type="entry name" value="YjeF_N_dom"/>
</dbReference>
<feature type="binding site" evidence="17">
    <location>
        <position position="378"/>
    </location>
    <ligand>
        <name>(6S)-NADPHX</name>
        <dbReference type="ChEBI" id="CHEBI:64076"/>
    </ligand>
</feature>
<evidence type="ECO:0000256" key="8">
    <source>
        <dbReference type="ARBA" id="ARBA00022857"/>
    </source>
</evidence>
<feature type="binding site" evidence="18">
    <location>
        <position position="59"/>
    </location>
    <ligand>
        <name>K(+)</name>
        <dbReference type="ChEBI" id="CHEBI:29103"/>
    </ligand>
</feature>
<dbReference type="EC" id="5.1.99.6" evidence="19"/>
<evidence type="ECO:0000256" key="15">
    <source>
        <dbReference type="ARBA" id="ARBA00048238"/>
    </source>
</evidence>
<keyword evidence="6 17" id="KW-0547">Nucleotide-binding</keyword>
<dbReference type="PROSITE" id="PS50206">
    <property type="entry name" value="RHODANESE_3"/>
    <property type="match status" value="1"/>
</dbReference>
<dbReference type="HAMAP" id="MF_01966">
    <property type="entry name" value="NADHX_epimerase"/>
    <property type="match status" value="1"/>
</dbReference>
<dbReference type="PIRSF" id="PIRSF017184">
    <property type="entry name" value="Nnr"/>
    <property type="match status" value="1"/>
</dbReference>
<dbReference type="InterPro" id="IPR036652">
    <property type="entry name" value="YjeF_N_dom_sf"/>
</dbReference>
<accession>A0AAP2RG05</accession>
<dbReference type="PROSITE" id="PS51383">
    <property type="entry name" value="YJEF_C_3"/>
    <property type="match status" value="1"/>
</dbReference>
<evidence type="ECO:0000259" key="22">
    <source>
        <dbReference type="PROSITE" id="PS51385"/>
    </source>
</evidence>
<comment type="similarity">
    <text evidence="3 19">In the N-terminal section; belongs to the NnrE/AIBP family.</text>
</comment>
<keyword evidence="7 17" id="KW-0067">ATP-binding</keyword>
<dbReference type="NCBIfam" id="TIGR00197">
    <property type="entry name" value="yjeF_nterm"/>
    <property type="match status" value="1"/>
</dbReference>
<dbReference type="Pfam" id="PF01256">
    <property type="entry name" value="Carb_kinase"/>
    <property type="match status" value="1"/>
</dbReference>
<dbReference type="InterPro" id="IPR029056">
    <property type="entry name" value="Ribokinase-like"/>
</dbReference>
<dbReference type="CDD" id="cd01171">
    <property type="entry name" value="YXKO-related"/>
    <property type="match status" value="1"/>
</dbReference>
<dbReference type="PANTHER" id="PTHR12592">
    <property type="entry name" value="ATP-DEPENDENT (S)-NAD(P)H-HYDRATE DEHYDRATASE FAMILY MEMBER"/>
    <property type="match status" value="1"/>
</dbReference>
<comment type="caution">
    <text evidence="18">Lacks conserved residue(s) required for the propagation of feature annotation.</text>
</comment>
<dbReference type="HAMAP" id="MF_01965">
    <property type="entry name" value="NADHX_dehydratase"/>
    <property type="match status" value="1"/>
</dbReference>
<evidence type="ECO:0000256" key="7">
    <source>
        <dbReference type="ARBA" id="ARBA00022840"/>
    </source>
</evidence>
<dbReference type="EC" id="4.2.1.136" evidence="19"/>
<comment type="similarity">
    <text evidence="17">Belongs to the NnrD/CARKD family.</text>
</comment>
<dbReference type="EMBL" id="JAJNOR010000001">
    <property type="protein sequence ID" value="MCD2491302.1"/>
    <property type="molecule type" value="Genomic_DNA"/>
</dbReference>
<feature type="binding site" evidence="18">
    <location>
        <position position="126"/>
    </location>
    <ligand>
        <name>K(+)</name>
        <dbReference type="ChEBI" id="CHEBI:29103"/>
    </ligand>
</feature>
<evidence type="ECO:0000256" key="5">
    <source>
        <dbReference type="ARBA" id="ARBA00022723"/>
    </source>
</evidence>
<dbReference type="PROSITE" id="PS01050">
    <property type="entry name" value="YJEF_C_2"/>
    <property type="match status" value="1"/>
</dbReference>
<protein>
    <recommendedName>
        <fullName evidence="19">Bifunctional NAD(P)H-hydrate repair enzyme</fullName>
    </recommendedName>
    <alternativeName>
        <fullName evidence="19">Nicotinamide nucleotide repair protein</fullName>
    </alternativeName>
    <domain>
        <recommendedName>
            <fullName evidence="19">ADP-dependent (S)-NAD(P)H-hydrate dehydratase</fullName>
            <ecNumber evidence="19">4.2.1.136</ecNumber>
        </recommendedName>
        <alternativeName>
            <fullName evidence="19">ADP-dependent NAD(P)HX dehydratase</fullName>
        </alternativeName>
    </domain>
    <domain>
        <recommendedName>
            <fullName evidence="19">NAD(P)H-hydrate epimerase</fullName>
            <ecNumber evidence="19">5.1.99.6</ecNumber>
        </recommendedName>
    </domain>
</protein>
<keyword evidence="11 18" id="KW-0413">Isomerase</keyword>
<comment type="catalytic activity">
    <reaction evidence="1 18 19">
        <text>(6R)-NADHX = (6S)-NADHX</text>
        <dbReference type="Rhea" id="RHEA:32215"/>
        <dbReference type="ChEBI" id="CHEBI:64074"/>
        <dbReference type="ChEBI" id="CHEBI:64075"/>
        <dbReference type="EC" id="5.1.99.6"/>
    </reaction>
</comment>
<organism evidence="23 24">
    <name type="scientific">Lientehia hominis</name>
    <dbReference type="NCBI Taxonomy" id="2897778"/>
    <lineage>
        <taxon>Bacteria</taxon>
        <taxon>Bacillati</taxon>
        <taxon>Bacillota</taxon>
        <taxon>Clostridia</taxon>
        <taxon>Lachnospirales</taxon>
        <taxon>Lachnospiraceae</taxon>
        <taxon>Lientehia</taxon>
    </lineage>
</organism>
<dbReference type="InterPro" id="IPR000631">
    <property type="entry name" value="CARKD"/>
</dbReference>
<feature type="binding site" evidence="17">
    <location>
        <position position="262"/>
    </location>
    <ligand>
        <name>(6S)-NADPHX</name>
        <dbReference type="ChEBI" id="CHEBI:64076"/>
    </ligand>
</feature>
<dbReference type="Pfam" id="PF03853">
    <property type="entry name" value="YjeF_N"/>
    <property type="match status" value="1"/>
</dbReference>
<evidence type="ECO:0000256" key="2">
    <source>
        <dbReference type="ARBA" id="ARBA00000909"/>
    </source>
</evidence>
<comment type="similarity">
    <text evidence="18">Belongs to the NnrE/AIBP family.</text>
</comment>
<dbReference type="Gene3D" id="3.40.1190.20">
    <property type="match status" value="1"/>
</dbReference>
<dbReference type="GO" id="GO:0046872">
    <property type="term" value="F:metal ion binding"/>
    <property type="evidence" value="ECO:0007669"/>
    <property type="project" value="UniProtKB-UniRule"/>
</dbReference>
<evidence type="ECO:0000259" key="20">
    <source>
        <dbReference type="PROSITE" id="PS50206"/>
    </source>
</evidence>
<evidence type="ECO:0000256" key="11">
    <source>
        <dbReference type="ARBA" id="ARBA00023235"/>
    </source>
</evidence>
<comment type="function">
    <text evidence="18">Catalyzes the epimerization of the S- and R-forms of NAD(P)HX, a damaged form of NAD(P)H that is a result of enzymatic or heat-dependent hydration. This is a prerequisite for the S-specific NAD(P)H-hydrate dehydratase to allow the repair of both epimers of NAD(P)HX.</text>
</comment>
<comment type="catalytic activity">
    <reaction evidence="15 17 19">
        <text>(6S)-NADHX + ADP = AMP + phosphate + NADH + H(+)</text>
        <dbReference type="Rhea" id="RHEA:32223"/>
        <dbReference type="ChEBI" id="CHEBI:15378"/>
        <dbReference type="ChEBI" id="CHEBI:43474"/>
        <dbReference type="ChEBI" id="CHEBI:57945"/>
        <dbReference type="ChEBI" id="CHEBI:64074"/>
        <dbReference type="ChEBI" id="CHEBI:456215"/>
        <dbReference type="ChEBI" id="CHEBI:456216"/>
        <dbReference type="EC" id="4.2.1.136"/>
    </reaction>
</comment>
<reference evidence="23 24" key="1">
    <citation type="submission" date="2021-11" db="EMBL/GenBank/DDBJ databases">
        <title>Lacrimispora sp. nov. NSJ-141 isolated from human feces.</title>
        <authorList>
            <person name="Abdugheni R."/>
        </authorList>
    </citation>
    <scope>NUCLEOTIDE SEQUENCE [LARGE SCALE GENOMIC DNA]</scope>
    <source>
        <strain evidence="23 24">NSJ-141</strain>
    </source>
</reference>
<comment type="cofactor">
    <cofactor evidence="17">
        <name>Mg(2+)</name>
        <dbReference type="ChEBI" id="CHEBI:18420"/>
    </cofactor>
</comment>
<evidence type="ECO:0000256" key="12">
    <source>
        <dbReference type="ARBA" id="ARBA00023239"/>
    </source>
</evidence>
<comment type="similarity">
    <text evidence="4 19">In the C-terminal section; belongs to the NnrD/CARKD family.</text>
</comment>
<comment type="function">
    <text evidence="17">Catalyzes the dehydration of the S-form of NAD(P)HX at the expense of ADP, which is converted to AMP. Together with NAD(P)HX epimerase, which catalyzes the epimerization of the S- and R-forms, the enzyme allows the repair of both epimers of NAD(P)HX, a damaged form of NAD(P)H that is a result of enzymatic or heat-dependent hydration.</text>
</comment>
<keyword evidence="12 17" id="KW-0456">Lyase</keyword>